<evidence type="ECO:0000256" key="2">
    <source>
        <dbReference type="ARBA" id="ARBA00008892"/>
    </source>
</evidence>
<dbReference type="GO" id="GO:0045259">
    <property type="term" value="C:proton-transporting ATP synthase complex"/>
    <property type="evidence" value="ECO:0007669"/>
    <property type="project" value="UniProtKB-KW"/>
</dbReference>
<keyword evidence="8 14" id="KW-0406">Ion transport</keyword>
<dbReference type="InterPro" id="IPR001421">
    <property type="entry name" value="ATP8_metazoa"/>
</dbReference>
<comment type="subcellular location">
    <subcellularLocation>
        <location evidence="1 14">Mitochondrion membrane</location>
        <topology evidence="1 14">Single-pass membrane protein</topology>
    </subcellularLocation>
</comment>
<dbReference type="GO" id="GO:0031966">
    <property type="term" value="C:mitochondrial membrane"/>
    <property type="evidence" value="ECO:0007669"/>
    <property type="project" value="UniProtKB-SubCell"/>
</dbReference>
<organism evidence="16">
    <name type="scientific">Lepidion lepidion</name>
    <name type="common">Mediterranean codling</name>
    <dbReference type="NCBI Taxonomy" id="1229969"/>
    <lineage>
        <taxon>Eukaryota</taxon>
        <taxon>Metazoa</taxon>
        <taxon>Chordata</taxon>
        <taxon>Craniata</taxon>
        <taxon>Vertebrata</taxon>
        <taxon>Euteleostomi</taxon>
        <taxon>Actinopterygii</taxon>
        <taxon>Neopterygii</taxon>
        <taxon>Teleostei</taxon>
        <taxon>Neoteleostei</taxon>
        <taxon>Acanthomorphata</taxon>
        <taxon>Zeiogadaria</taxon>
        <taxon>Gadariae</taxon>
        <taxon>Gadiformes</taxon>
        <taxon>Gadoidei</taxon>
        <taxon>Moridae</taxon>
        <taxon>Lepidion</taxon>
    </lineage>
</organism>
<accession>A0A7I6N0P1</accession>
<evidence type="ECO:0000256" key="11">
    <source>
        <dbReference type="ARBA" id="ARBA00023310"/>
    </source>
</evidence>
<feature type="chain" id="PRO_5029795380" description="ATP synthase complex subunit 8" evidence="15">
    <location>
        <begin position="31"/>
        <end position="55"/>
    </location>
</feature>
<evidence type="ECO:0000256" key="4">
    <source>
        <dbReference type="ARBA" id="ARBA00022547"/>
    </source>
</evidence>
<dbReference type="Pfam" id="PF00895">
    <property type="entry name" value="ATP-synt_8"/>
    <property type="match status" value="1"/>
</dbReference>
<evidence type="ECO:0000256" key="13">
    <source>
        <dbReference type="ARBA" id="ARBA00064647"/>
    </source>
</evidence>
<sequence length="55" mass="6512">MPQLDPSPWLMIFTFTWLTFLIILPAKVMAHVFPNEPTPQSMVTPKTTSWNWVWH</sequence>
<evidence type="ECO:0000256" key="15">
    <source>
        <dbReference type="SAM" id="SignalP"/>
    </source>
</evidence>
<keyword evidence="11" id="KW-0066">ATP synthesis</keyword>
<evidence type="ECO:0000256" key="3">
    <source>
        <dbReference type="ARBA" id="ARBA00022448"/>
    </source>
</evidence>
<evidence type="ECO:0000256" key="12">
    <source>
        <dbReference type="ARBA" id="ARBA00053067"/>
    </source>
</evidence>
<evidence type="ECO:0000256" key="5">
    <source>
        <dbReference type="ARBA" id="ARBA00022692"/>
    </source>
</evidence>
<evidence type="ECO:0000256" key="14">
    <source>
        <dbReference type="RuleBase" id="RU003661"/>
    </source>
</evidence>
<evidence type="ECO:0000256" key="8">
    <source>
        <dbReference type="ARBA" id="ARBA00023065"/>
    </source>
</evidence>
<reference evidence="16" key="1">
    <citation type="submission" date="2017-11" db="EMBL/GenBank/DDBJ databases">
        <title>Discovery of a colossal slicked (Alepocephalidae, Otocephala): An active top-predator in the deep Suruga Bay.</title>
        <authorList>
            <person name="Kawato M."/>
            <person name="Poulsen JY."/>
            <person name="Tsuchida S."/>
            <person name="Sado T."/>
            <person name="Miya M."/>
            <person name="Fujikura K."/>
            <person name="Fujiwara Y."/>
        </authorList>
    </citation>
    <scope>NUCLEOTIDE SEQUENCE</scope>
</reference>
<dbReference type="AlphaFoldDB" id="A0A7I6N0P1"/>
<gene>
    <name evidence="16" type="primary">ATP8</name>
</gene>
<dbReference type="EMBL" id="AP018424">
    <property type="protein sequence ID" value="BBB04485.1"/>
    <property type="molecule type" value="Genomic_DNA"/>
</dbReference>
<comment type="subunit">
    <text evidence="13">Component of the ATP synthase complex composed at least of ATP5F1A/subunit alpha, ATP5F1B/subunit beta, ATP5MC1/subunit c (homooctomer), MT-ATP6/subunit a, MT-ATP8/subunit 8, ATP5ME/subunit e, ATP5MF/subunit f, ATP5MG/subunit g, ATP5MK/subunit k, ATP5MJ/subunit j, ATP5F1C/subunit gamma, ATP5F1D/subunit delta, ATP5F1E/subunit epsilon, ATP5PF/subunit F6, ATP5PB/subunit b, ATP5PD/subunit d, ATP5PO/subunit OSCP. ATP synthase complex consists of a soluble F(1) head domain (subunits alpha(3) and beta(3)) - the catalytic core - and a membrane F(0) domain - the membrane proton channel (subunits c, a, 8, e, f, g, k and j). These two domains are linked by a central stalk (subunits gamma, delta, and epsilon) rotating inside the F1 region and a stationary peripheral stalk (subunits F6, b, d, and OSCP).</text>
</comment>
<protein>
    <recommendedName>
        <fullName evidence="14">ATP synthase complex subunit 8</fullName>
    </recommendedName>
</protein>
<proteinExistence type="inferred from homology"/>
<keyword evidence="4 14" id="KW-0138">CF(0)</keyword>
<dbReference type="InterPro" id="IPR050635">
    <property type="entry name" value="ATPase_protein_8"/>
</dbReference>
<evidence type="ECO:0000256" key="9">
    <source>
        <dbReference type="ARBA" id="ARBA00023128"/>
    </source>
</evidence>
<evidence type="ECO:0000256" key="1">
    <source>
        <dbReference type="ARBA" id="ARBA00004304"/>
    </source>
</evidence>
<dbReference type="PANTHER" id="PTHR39937">
    <property type="entry name" value="ATP SYNTHASE PROTEIN 8"/>
    <property type="match status" value="1"/>
</dbReference>
<keyword evidence="3 14" id="KW-0813">Transport</keyword>
<keyword evidence="7" id="KW-1133">Transmembrane helix</keyword>
<feature type="signal peptide" evidence="15">
    <location>
        <begin position="1"/>
        <end position="30"/>
    </location>
</feature>
<dbReference type="PANTHER" id="PTHR39937:SF1">
    <property type="entry name" value="ATP SYNTHASE PROTEIN 8"/>
    <property type="match status" value="1"/>
</dbReference>
<evidence type="ECO:0000256" key="7">
    <source>
        <dbReference type="ARBA" id="ARBA00022989"/>
    </source>
</evidence>
<evidence type="ECO:0000313" key="16">
    <source>
        <dbReference type="EMBL" id="BBB04485.1"/>
    </source>
</evidence>
<dbReference type="GO" id="GO:0015986">
    <property type="term" value="P:proton motive force-driven ATP synthesis"/>
    <property type="evidence" value="ECO:0007669"/>
    <property type="project" value="InterPro"/>
</dbReference>
<keyword evidence="6 14" id="KW-0375">Hydrogen ion transport</keyword>
<evidence type="ECO:0000256" key="10">
    <source>
        <dbReference type="ARBA" id="ARBA00023136"/>
    </source>
</evidence>
<keyword evidence="5 14" id="KW-0812">Transmembrane</keyword>
<name>A0A7I6N0P1_9TELE</name>
<evidence type="ECO:0000256" key="6">
    <source>
        <dbReference type="ARBA" id="ARBA00022781"/>
    </source>
</evidence>
<dbReference type="GO" id="GO:0015078">
    <property type="term" value="F:proton transmembrane transporter activity"/>
    <property type="evidence" value="ECO:0007669"/>
    <property type="project" value="InterPro"/>
</dbReference>
<geneLocation type="mitochondrion" evidence="16"/>
<comment type="function">
    <text evidence="12">Subunit 8, of the mitochondrial membrane ATP synthase complex (F(1)F(0) ATP synthase or Complex V) that produces ATP from ADP in the presence of a proton gradient across the membrane which is generated by electron transport complexes of the respiratory chain. ATP synthase complex consist of a soluble F(1) head domain - the catalytic core - and a membrane F(1) domain - the membrane proton channel. These two domains are linked by a central stalk rotating inside the F(1) region and a stationary peripheral stalk. During catalysis, ATP synthesis in the catalytic domain of F(1) is coupled via a rotary mechanism of the central stalk subunits to proton translocation. In vivo, can only synthesize ATP although its ATP hydrolase activity can be activated artificially in vitro. Part of the complex F(0) domain.</text>
</comment>
<keyword evidence="9 14" id="KW-0496">Mitochondrion</keyword>
<keyword evidence="15" id="KW-0732">Signal</keyword>
<keyword evidence="10" id="KW-0472">Membrane</keyword>
<comment type="similarity">
    <text evidence="2 14">Belongs to the ATPase protein 8 family.</text>
</comment>